<name>A0A9Q1JW96_9CARY</name>
<gene>
    <name evidence="1" type="ORF">Cgig2_013897</name>
</gene>
<evidence type="ECO:0000313" key="2">
    <source>
        <dbReference type="Proteomes" id="UP001153076"/>
    </source>
</evidence>
<keyword evidence="2" id="KW-1185">Reference proteome</keyword>
<comment type="caution">
    <text evidence="1">The sequence shown here is derived from an EMBL/GenBank/DDBJ whole genome shotgun (WGS) entry which is preliminary data.</text>
</comment>
<evidence type="ECO:0000313" key="1">
    <source>
        <dbReference type="EMBL" id="KAJ8432244.1"/>
    </source>
</evidence>
<dbReference type="Proteomes" id="UP001153076">
    <property type="component" value="Unassembled WGS sequence"/>
</dbReference>
<sequence>MEGLERKPKDFKTITVDARGRSRGIAMPWKNRLDVSLLSISLNHADVWATTRRSTNFISSLIDEDGLRKSEYRDIESIVIRYFNNLFSSSWPTDLDAILQHVQPRVTPSMNCTLTTPWWGGLIDFDRVCWNENTTRSSFLLGNADLIFSLPLCPSWPSDQLIWHHSADRV</sequence>
<dbReference type="AlphaFoldDB" id="A0A9Q1JW96"/>
<proteinExistence type="predicted"/>
<reference evidence="1" key="1">
    <citation type="submission" date="2022-04" db="EMBL/GenBank/DDBJ databases">
        <title>Carnegiea gigantea Genome sequencing and assembly v2.</title>
        <authorList>
            <person name="Copetti D."/>
            <person name="Sanderson M.J."/>
            <person name="Burquez A."/>
            <person name="Wojciechowski M.F."/>
        </authorList>
    </citation>
    <scope>NUCLEOTIDE SEQUENCE</scope>
    <source>
        <strain evidence="1">SGP5-SGP5p</strain>
        <tissue evidence="1">Aerial part</tissue>
    </source>
</reference>
<organism evidence="1 2">
    <name type="scientific">Carnegiea gigantea</name>
    <dbReference type="NCBI Taxonomy" id="171969"/>
    <lineage>
        <taxon>Eukaryota</taxon>
        <taxon>Viridiplantae</taxon>
        <taxon>Streptophyta</taxon>
        <taxon>Embryophyta</taxon>
        <taxon>Tracheophyta</taxon>
        <taxon>Spermatophyta</taxon>
        <taxon>Magnoliopsida</taxon>
        <taxon>eudicotyledons</taxon>
        <taxon>Gunneridae</taxon>
        <taxon>Pentapetalae</taxon>
        <taxon>Caryophyllales</taxon>
        <taxon>Cactineae</taxon>
        <taxon>Cactaceae</taxon>
        <taxon>Cactoideae</taxon>
        <taxon>Echinocereeae</taxon>
        <taxon>Carnegiea</taxon>
    </lineage>
</organism>
<dbReference type="OrthoDB" id="1113141at2759"/>
<dbReference type="EMBL" id="JAKOGI010000621">
    <property type="protein sequence ID" value="KAJ8432244.1"/>
    <property type="molecule type" value="Genomic_DNA"/>
</dbReference>
<accession>A0A9Q1JW96</accession>
<protein>
    <submittedName>
        <fullName evidence="1">Uncharacterized protein</fullName>
    </submittedName>
</protein>